<protein>
    <submittedName>
        <fullName evidence="1">(Perigord truffle) hypothetical protein</fullName>
    </submittedName>
</protein>
<dbReference type="InParanoid" id="D5GD96"/>
<dbReference type="HOGENOM" id="CLU_2529108_0_0_1"/>
<dbReference type="RefSeq" id="XP_002838298.1">
    <property type="nucleotide sequence ID" value="XM_002838252.1"/>
</dbReference>
<evidence type="ECO:0000313" key="1">
    <source>
        <dbReference type="EMBL" id="CAZ82489.1"/>
    </source>
</evidence>
<name>D5GD96_TUBMM</name>
<dbReference type="KEGG" id="tml:GSTUM_00006104001"/>
<gene>
    <name evidence="1" type="ORF">GSTUM_00006104001</name>
</gene>
<organism evidence="1 2">
    <name type="scientific">Tuber melanosporum (strain Mel28)</name>
    <name type="common">Perigord black truffle</name>
    <dbReference type="NCBI Taxonomy" id="656061"/>
    <lineage>
        <taxon>Eukaryota</taxon>
        <taxon>Fungi</taxon>
        <taxon>Dikarya</taxon>
        <taxon>Ascomycota</taxon>
        <taxon>Pezizomycotina</taxon>
        <taxon>Pezizomycetes</taxon>
        <taxon>Pezizales</taxon>
        <taxon>Tuberaceae</taxon>
        <taxon>Tuber</taxon>
    </lineage>
</organism>
<evidence type="ECO:0000313" key="2">
    <source>
        <dbReference type="Proteomes" id="UP000006911"/>
    </source>
</evidence>
<dbReference type="Proteomes" id="UP000006911">
    <property type="component" value="Unassembled WGS sequence"/>
</dbReference>
<accession>D5GD96</accession>
<proteinExistence type="predicted"/>
<keyword evidence="2" id="KW-1185">Reference proteome</keyword>
<dbReference type="AlphaFoldDB" id="D5GD96"/>
<sequence>MVTHIFGSAGRSTSSTLFLSQFWRVINYDCINTCNRRVHVSVQRDLPSRSRRMHSIRMTRTGYGGSALLKAYRTGLQHFRGGIM</sequence>
<reference evidence="1 2" key="1">
    <citation type="journal article" date="2010" name="Nature">
        <title>Perigord black truffle genome uncovers evolutionary origins and mechanisms of symbiosis.</title>
        <authorList>
            <person name="Martin F."/>
            <person name="Kohler A."/>
            <person name="Murat C."/>
            <person name="Balestrini R."/>
            <person name="Coutinho P.M."/>
            <person name="Jaillon O."/>
            <person name="Montanini B."/>
            <person name="Morin E."/>
            <person name="Noel B."/>
            <person name="Percudani R."/>
            <person name="Porcel B."/>
            <person name="Rubini A."/>
            <person name="Amicucci A."/>
            <person name="Amselem J."/>
            <person name="Anthouard V."/>
            <person name="Arcioni S."/>
            <person name="Artiguenave F."/>
            <person name="Aury J.M."/>
            <person name="Ballario P."/>
            <person name="Bolchi A."/>
            <person name="Brenna A."/>
            <person name="Brun A."/>
            <person name="Buee M."/>
            <person name="Cantarel B."/>
            <person name="Chevalier G."/>
            <person name="Couloux A."/>
            <person name="Da Silva C."/>
            <person name="Denoeud F."/>
            <person name="Duplessis S."/>
            <person name="Ghignone S."/>
            <person name="Hilselberger B."/>
            <person name="Iotti M."/>
            <person name="Marcais B."/>
            <person name="Mello A."/>
            <person name="Miranda M."/>
            <person name="Pacioni G."/>
            <person name="Quesneville H."/>
            <person name="Riccioni C."/>
            <person name="Ruotolo R."/>
            <person name="Splivallo R."/>
            <person name="Stocchi V."/>
            <person name="Tisserant E."/>
            <person name="Viscomi A.R."/>
            <person name="Zambonelli A."/>
            <person name="Zampieri E."/>
            <person name="Henrissat B."/>
            <person name="Lebrun M.H."/>
            <person name="Paolocci F."/>
            <person name="Bonfante P."/>
            <person name="Ottonello S."/>
            <person name="Wincker P."/>
        </authorList>
    </citation>
    <scope>NUCLEOTIDE SEQUENCE [LARGE SCALE GENOMIC DNA]</scope>
    <source>
        <strain evidence="1 2">Mel28</strain>
    </source>
</reference>
<dbReference type="GeneID" id="9183953"/>
<dbReference type="EMBL" id="FN430142">
    <property type="protein sequence ID" value="CAZ82489.1"/>
    <property type="molecule type" value="Genomic_DNA"/>
</dbReference>